<dbReference type="EMBL" id="SZOM01000206">
    <property type="protein sequence ID" value="TKH12197.1"/>
    <property type="molecule type" value="Genomic_DNA"/>
</dbReference>
<evidence type="ECO:0000313" key="1">
    <source>
        <dbReference type="EMBL" id="TKH12197.1"/>
    </source>
</evidence>
<proteinExistence type="predicted"/>
<gene>
    <name evidence="1" type="ORF">FC694_22550</name>
</gene>
<protein>
    <submittedName>
        <fullName evidence="1">Uncharacterized protein</fullName>
    </submittedName>
</protein>
<accession>A0A4U2MM42</accession>
<organism evidence="1 2">
    <name type="scientific">Bacillus wiedmannii</name>
    <dbReference type="NCBI Taxonomy" id="1890302"/>
    <lineage>
        <taxon>Bacteria</taxon>
        <taxon>Bacillati</taxon>
        <taxon>Bacillota</taxon>
        <taxon>Bacilli</taxon>
        <taxon>Bacillales</taxon>
        <taxon>Bacillaceae</taxon>
        <taxon>Bacillus</taxon>
        <taxon>Bacillus cereus group</taxon>
    </lineage>
</organism>
<name>A0A4U2MM42_9BACI</name>
<dbReference type="Proteomes" id="UP000306037">
    <property type="component" value="Unassembled WGS sequence"/>
</dbReference>
<sequence>MAFDSSNSEKLQQAIGDNLFPEIAHVSDIKQVIEEVEGKSQELQESQIRALILLENLGSNTYLHGDKNPYQDVIDFIKKEGKISVADPHYYIQTIEALIPKPPKPVVLAEKGGKR</sequence>
<comment type="caution">
    <text evidence="1">The sequence shown here is derived from an EMBL/GenBank/DDBJ whole genome shotgun (WGS) entry which is preliminary data.</text>
</comment>
<evidence type="ECO:0000313" key="2">
    <source>
        <dbReference type="Proteomes" id="UP000306037"/>
    </source>
</evidence>
<dbReference type="RefSeq" id="WP_137053150.1">
    <property type="nucleotide sequence ID" value="NZ_SZOM01000206.1"/>
</dbReference>
<reference evidence="1 2" key="1">
    <citation type="journal article" date="2019" name="Environ. Microbiol.">
        <title>An active ?-lactamase is a part of an orchestrated cell wall stress resistance network of Bacillus subtilis and related rhizosphere species.</title>
        <authorList>
            <person name="Bucher T."/>
            <person name="Keren-Paz A."/>
            <person name="Hausser J."/>
            <person name="Olender T."/>
            <person name="Cytryn E."/>
            <person name="Kolodkin-Gal I."/>
        </authorList>
    </citation>
    <scope>NUCLEOTIDE SEQUENCE [LARGE SCALE GENOMIC DNA]</scope>
    <source>
        <strain evidence="1 2">I71</strain>
    </source>
</reference>
<dbReference type="AlphaFoldDB" id="A0A4U2MM42"/>